<keyword evidence="2" id="KW-1185">Reference proteome</keyword>
<protein>
    <submittedName>
        <fullName evidence="1">Uncharacterized protein</fullName>
    </submittedName>
</protein>
<evidence type="ECO:0000313" key="2">
    <source>
        <dbReference type="Proteomes" id="UP000676194"/>
    </source>
</evidence>
<name>A0A8E6B4X0_9BACT</name>
<sequence length="136" mass="15676">MNNYFSVAIAETRDDFIKIVSGNPVTFFEVYSENPAVELERLFNLDGSGYAFVRFNMGHHSPQARLQFLHLDDLTKKVYNFPPEMRESPLPYFSSFVRPFGKTGLAWTKEEVNTLIRETLKEEEIARKTLLTTSSS</sequence>
<evidence type="ECO:0000313" key="1">
    <source>
        <dbReference type="EMBL" id="QVL31412.1"/>
    </source>
</evidence>
<dbReference type="EMBL" id="CP074694">
    <property type="protein sequence ID" value="QVL31412.1"/>
    <property type="molecule type" value="Genomic_DNA"/>
</dbReference>
<accession>A0A8E6B4X0</accession>
<dbReference type="Proteomes" id="UP000676194">
    <property type="component" value="Chromosome"/>
</dbReference>
<reference evidence="1" key="1">
    <citation type="submission" date="2021-05" db="EMBL/GenBank/DDBJ databases">
        <title>Complete genome sequence of the cellulolytic planctomycete Telmatocola sphagniphila SP2T and characterization of the first cellulase from planctomycetes.</title>
        <authorList>
            <person name="Rakitin A.L."/>
            <person name="Beletsky A.V."/>
            <person name="Naumoff D.G."/>
            <person name="Kulichevskaya I.S."/>
            <person name="Mardanov A.V."/>
            <person name="Ravin N.V."/>
            <person name="Dedysh S.N."/>
        </authorList>
    </citation>
    <scope>NUCLEOTIDE SEQUENCE</scope>
    <source>
        <strain evidence="1">SP2T</strain>
    </source>
</reference>
<dbReference type="KEGG" id="tsph:KIH39_21580"/>
<gene>
    <name evidence="1" type="ORF">KIH39_21580</name>
</gene>
<organism evidence="1 2">
    <name type="scientific">Telmatocola sphagniphila</name>
    <dbReference type="NCBI Taxonomy" id="1123043"/>
    <lineage>
        <taxon>Bacteria</taxon>
        <taxon>Pseudomonadati</taxon>
        <taxon>Planctomycetota</taxon>
        <taxon>Planctomycetia</taxon>
        <taxon>Gemmatales</taxon>
        <taxon>Gemmataceae</taxon>
    </lineage>
</organism>
<proteinExistence type="predicted"/>
<dbReference type="RefSeq" id="WP_213495293.1">
    <property type="nucleotide sequence ID" value="NZ_CP074694.1"/>
</dbReference>
<dbReference type="AlphaFoldDB" id="A0A8E6B4X0"/>